<reference evidence="6 7" key="1">
    <citation type="submission" date="2017-11" db="EMBL/GenBank/DDBJ databases">
        <title>Draft Genome Sequence of Sporolactobacillus inulinus NBRC 111894 Isolated from Koso, a Japanese Sugar-Vegetable Fermented Beverage.</title>
        <authorList>
            <person name="Chiou T.Y."/>
            <person name="Oshima K."/>
            <person name="Suda W."/>
            <person name="Hattori M."/>
            <person name="Takahashi T."/>
        </authorList>
    </citation>
    <scope>NUCLEOTIDE SEQUENCE [LARGE SCALE GENOMIC DNA]</scope>
    <source>
        <strain evidence="6 7">NBRC111894</strain>
    </source>
</reference>
<evidence type="ECO:0000313" key="7">
    <source>
        <dbReference type="Proteomes" id="UP000319716"/>
    </source>
</evidence>
<proteinExistence type="predicted"/>
<dbReference type="Pfam" id="PF00271">
    <property type="entry name" value="Helicase_C"/>
    <property type="match status" value="1"/>
</dbReference>
<dbReference type="PROSITE" id="PS51194">
    <property type="entry name" value="HELICASE_CTER"/>
    <property type="match status" value="1"/>
</dbReference>
<dbReference type="InterPro" id="IPR001650">
    <property type="entry name" value="Helicase_C-like"/>
</dbReference>
<dbReference type="SMART" id="SM00487">
    <property type="entry name" value="DEXDc"/>
    <property type="match status" value="1"/>
</dbReference>
<keyword evidence="3" id="KW-0238">DNA-binding</keyword>
<dbReference type="GO" id="GO:0006302">
    <property type="term" value="P:double-strand break repair"/>
    <property type="evidence" value="ECO:0007669"/>
    <property type="project" value="TreeGrafter"/>
</dbReference>
<dbReference type="GO" id="GO:0005524">
    <property type="term" value="F:ATP binding"/>
    <property type="evidence" value="ECO:0007669"/>
    <property type="project" value="UniProtKB-KW"/>
</dbReference>
<keyword evidence="1" id="KW-0547">Nucleotide-binding</keyword>
<dbReference type="PROSITE" id="PS51192">
    <property type="entry name" value="HELICASE_ATP_BIND_1"/>
    <property type="match status" value="1"/>
</dbReference>
<dbReference type="AlphaFoldDB" id="A0A4Y1ZGN2"/>
<dbReference type="GO" id="GO:0006310">
    <property type="term" value="P:DNA recombination"/>
    <property type="evidence" value="ECO:0007669"/>
    <property type="project" value="TreeGrafter"/>
</dbReference>
<evidence type="ECO:0000256" key="1">
    <source>
        <dbReference type="ARBA" id="ARBA00022741"/>
    </source>
</evidence>
<dbReference type="Proteomes" id="UP000319716">
    <property type="component" value="Unassembled WGS sequence"/>
</dbReference>
<dbReference type="PANTHER" id="PTHR30580:SF1">
    <property type="entry name" value="COMF OPERON PROTEIN 1"/>
    <property type="match status" value="1"/>
</dbReference>
<name>A0A4Y1ZGN2_9BACL</name>
<dbReference type="RefSeq" id="WP_262393366.1">
    <property type="nucleotide sequence ID" value="NZ_BEXB01000046.1"/>
</dbReference>
<dbReference type="InterPro" id="IPR014001">
    <property type="entry name" value="Helicase_ATP-bd"/>
</dbReference>
<dbReference type="InterPro" id="IPR027417">
    <property type="entry name" value="P-loop_NTPase"/>
</dbReference>
<dbReference type="SUPFAM" id="SSF52540">
    <property type="entry name" value="P-loop containing nucleoside triphosphate hydrolases"/>
    <property type="match status" value="1"/>
</dbReference>
<keyword evidence="2" id="KW-0067">ATP-binding</keyword>
<dbReference type="GO" id="GO:0003677">
    <property type="term" value="F:DNA binding"/>
    <property type="evidence" value="ECO:0007669"/>
    <property type="project" value="UniProtKB-KW"/>
</dbReference>
<dbReference type="InterPro" id="IPR011545">
    <property type="entry name" value="DEAD/DEAH_box_helicase_dom"/>
</dbReference>
<sequence length="479" mass="53776">MLLLSRQLDQAPNYRADVQHFLFGREFRAEDLPFSEKLIRAHVKNGFISLRPGIMPLNENIFDLLGIRKKWLCARCGNRDQEAFAFCSCARCGKKCVYCRHCLNMGIVRSCTQLVTWQGPEPRFDRAFLDGRPLCKWDGVLSNEQQAAATAMKRTLAARESFLMWAVTGSGKTEIMYPAIEGQLRQGHHVALATPRTDVVRELLPRLRAAFPDVPISGLYGGSEEENLRAPLVISTAHQLIRYAGRFDCVFIDEVDAFPFHFDPMLEYAVHKAAKPGTPFAYLSATPPSELKNRFLSGSLKGVKLARRYHGHPLPIPRFRWIGSWQKLVQRGKLPSVLHEWLKNKMEAQQQVFVFVPSVSTAAALTELLQRNGFSRSAGVHSEDPLRHQKVADFRSGKLRLLVTTTILERGVTIANVQVGVVGADDPIFDEAALVQISGRVGRSAAYPNGDVVFFHNGKTLSMVRAVRHMVQMNQEGDR</sequence>
<dbReference type="EMBL" id="BEXB01000046">
    <property type="protein sequence ID" value="GAY78352.1"/>
    <property type="molecule type" value="Genomic_DNA"/>
</dbReference>
<evidence type="ECO:0000313" key="6">
    <source>
        <dbReference type="EMBL" id="GAY78352.1"/>
    </source>
</evidence>
<protein>
    <submittedName>
        <fullName evidence="6">ComF operon protein A, DNA transporter ATPase</fullName>
    </submittedName>
</protein>
<dbReference type="Pfam" id="PF00270">
    <property type="entry name" value="DEAD"/>
    <property type="match status" value="1"/>
</dbReference>
<accession>A0A4Y1ZGN2</accession>
<dbReference type="GO" id="GO:0006270">
    <property type="term" value="P:DNA replication initiation"/>
    <property type="evidence" value="ECO:0007669"/>
    <property type="project" value="TreeGrafter"/>
</dbReference>
<evidence type="ECO:0000259" key="5">
    <source>
        <dbReference type="PROSITE" id="PS51194"/>
    </source>
</evidence>
<dbReference type="Gene3D" id="3.40.50.300">
    <property type="entry name" value="P-loop containing nucleotide triphosphate hydrolases"/>
    <property type="match status" value="2"/>
</dbReference>
<evidence type="ECO:0000259" key="4">
    <source>
        <dbReference type="PROSITE" id="PS51192"/>
    </source>
</evidence>
<feature type="domain" description="Helicase ATP-binding" evidence="4">
    <location>
        <begin position="153"/>
        <end position="305"/>
    </location>
</feature>
<gene>
    <name evidence="6" type="ORF">NBRC111894_3906</name>
</gene>
<dbReference type="SMART" id="SM00490">
    <property type="entry name" value="HELICc"/>
    <property type="match status" value="1"/>
</dbReference>
<feature type="domain" description="Helicase C-terminal" evidence="5">
    <location>
        <begin position="341"/>
        <end position="479"/>
    </location>
</feature>
<organism evidence="6 7">
    <name type="scientific">Sporolactobacillus inulinus</name>
    <dbReference type="NCBI Taxonomy" id="2078"/>
    <lineage>
        <taxon>Bacteria</taxon>
        <taxon>Bacillati</taxon>
        <taxon>Bacillota</taxon>
        <taxon>Bacilli</taxon>
        <taxon>Bacillales</taxon>
        <taxon>Sporolactobacillaceae</taxon>
        <taxon>Sporolactobacillus</taxon>
    </lineage>
</organism>
<evidence type="ECO:0000256" key="2">
    <source>
        <dbReference type="ARBA" id="ARBA00022840"/>
    </source>
</evidence>
<comment type="caution">
    <text evidence="6">The sequence shown here is derived from an EMBL/GenBank/DDBJ whole genome shotgun (WGS) entry which is preliminary data.</text>
</comment>
<evidence type="ECO:0000256" key="3">
    <source>
        <dbReference type="ARBA" id="ARBA00023125"/>
    </source>
</evidence>
<dbReference type="PANTHER" id="PTHR30580">
    <property type="entry name" value="PRIMOSOMAL PROTEIN N"/>
    <property type="match status" value="1"/>
</dbReference>
<dbReference type="GO" id="GO:0043138">
    <property type="term" value="F:3'-5' DNA helicase activity"/>
    <property type="evidence" value="ECO:0007669"/>
    <property type="project" value="TreeGrafter"/>
</dbReference>